<keyword evidence="5" id="KW-1185">Reference proteome</keyword>
<dbReference type="Pfam" id="PF00440">
    <property type="entry name" value="TetR_N"/>
    <property type="match status" value="1"/>
</dbReference>
<dbReference type="PANTHER" id="PTHR30055">
    <property type="entry name" value="HTH-TYPE TRANSCRIPTIONAL REGULATOR RUTR"/>
    <property type="match status" value="1"/>
</dbReference>
<feature type="DNA-binding region" description="H-T-H motif" evidence="2">
    <location>
        <begin position="35"/>
        <end position="54"/>
    </location>
</feature>
<dbReference type="Pfam" id="PF14246">
    <property type="entry name" value="TetR_C_7"/>
    <property type="match status" value="1"/>
</dbReference>
<dbReference type="PRINTS" id="PR00455">
    <property type="entry name" value="HTHTETR"/>
</dbReference>
<comment type="caution">
    <text evidence="4">The sequence shown here is derived from an EMBL/GenBank/DDBJ whole genome shotgun (WGS) entry which is preliminary data.</text>
</comment>
<dbReference type="PANTHER" id="PTHR30055:SF146">
    <property type="entry name" value="HTH-TYPE TRANSCRIPTIONAL DUAL REGULATOR CECR"/>
    <property type="match status" value="1"/>
</dbReference>
<dbReference type="EMBL" id="JAGIOC010000001">
    <property type="protein sequence ID" value="MBP2410152.1"/>
    <property type="molecule type" value="Genomic_DNA"/>
</dbReference>
<dbReference type="InterPro" id="IPR039536">
    <property type="entry name" value="TetR_C_Proteobacteria"/>
</dbReference>
<evidence type="ECO:0000313" key="5">
    <source>
        <dbReference type="Proteomes" id="UP000698222"/>
    </source>
</evidence>
<evidence type="ECO:0000256" key="1">
    <source>
        <dbReference type="ARBA" id="ARBA00023125"/>
    </source>
</evidence>
<feature type="domain" description="HTH tetR-type" evidence="3">
    <location>
        <begin position="12"/>
        <end position="72"/>
    </location>
</feature>
<dbReference type="InterPro" id="IPR009057">
    <property type="entry name" value="Homeodomain-like_sf"/>
</dbReference>
<proteinExistence type="predicted"/>
<name>A0ABS4YMY0_9MICO</name>
<dbReference type="InterPro" id="IPR023772">
    <property type="entry name" value="DNA-bd_HTH_TetR-type_CS"/>
</dbReference>
<evidence type="ECO:0000313" key="4">
    <source>
        <dbReference type="EMBL" id="MBP2410152.1"/>
    </source>
</evidence>
<protein>
    <submittedName>
        <fullName evidence="4">TetR/AcrR family transcriptional repressor of mexJK operon</fullName>
    </submittedName>
</protein>
<dbReference type="Proteomes" id="UP000698222">
    <property type="component" value="Unassembled WGS sequence"/>
</dbReference>
<evidence type="ECO:0000256" key="2">
    <source>
        <dbReference type="PROSITE-ProRule" id="PRU00335"/>
    </source>
</evidence>
<gene>
    <name evidence="4" type="ORF">JOF44_003055</name>
</gene>
<evidence type="ECO:0000259" key="3">
    <source>
        <dbReference type="PROSITE" id="PS50977"/>
    </source>
</evidence>
<dbReference type="PROSITE" id="PS50977">
    <property type="entry name" value="HTH_TETR_2"/>
    <property type="match status" value="1"/>
</dbReference>
<organism evidence="4 5">
    <name type="scientific">Brachybacterium fresconis</name>
    <dbReference type="NCBI Taxonomy" id="173363"/>
    <lineage>
        <taxon>Bacteria</taxon>
        <taxon>Bacillati</taxon>
        <taxon>Actinomycetota</taxon>
        <taxon>Actinomycetes</taxon>
        <taxon>Micrococcales</taxon>
        <taxon>Dermabacteraceae</taxon>
        <taxon>Brachybacterium</taxon>
    </lineage>
</organism>
<reference evidence="4 5" key="1">
    <citation type="submission" date="2021-03" db="EMBL/GenBank/DDBJ databases">
        <title>Sequencing the genomes of 1000 actinobacteria strains.</title>
        <authorList>
            <person name="Klenk H.-P."/>
        </authorList>
    </citation>
    <scope>NUCLEOTIDE SEQUENCE [LARGE SCALE GENOMIC DNA]</scope>
    <source>
        <strain evidence="4 5">DSM 14564</strain>
    </source>
</reference>
<dbReference type="PROSITE" id="PS01081">
    <property type="entry name" value="HTH_TETR_1"/>
    <property type="match status" value="1"/>
</dbReference>
<dbReference type="Gene3D" id="1.10.357.10">
    <property type="entry name" value="Tetracycline Repressor, domain 2"/>
    <property type="match status" value="1"/>
</dbReference>
<dbReference type="RefSeq" id="WP_209893310.1">
    <property type="nucleotide sequence ID" value="NZ_BAAAJV010000041.1"/>
</dbReference>
<sequence length="210" mass="23072">MSTSKSLRQGSEQKRSAILRAARELFVTEGFDRSSVDAIAARAGVSKRTVYDYFGDKRSLLRAVLEDLGRSLLAAIRSSLRDTLAGITATDQLETALVDFSMRIATDWLDSSDYTTLRRLAHVDSDRPPRTRAPSLTDEPEEAIGEQLASLADVGLLEISDPRLAADHFIGLTFAATINRLGIANATEDDRFRPLVIEGVRAFLRAYRAG</sequence>
<dbReference type="InterPro" id="IPR050109">
    <property type="entry name" value="HTH-type_TetR-like_transc_reg"/>
</dbReference>
<keyword evidence="1 2" id="KW-0238">DNA-binding</keyword>
<accession>A0ABS4YMY0</accession>
<dbReference type="SUPFAM" id="SSF46689">
    <property type="entry name" value="Homeodomain-like"/>
    <property type="match status" value="1"/>
</dbReference>
<dbReference type="InterPro" id="IPR001647">
    <property type="entry name" value="HTH_TetR"/>
</dbReference>